<evidence type="ECO:0000256" key="1">
    <source>
        <dbReference type="ARBA" id="ARBA00008416"/>
    </source>
</evidence>
<dbReference type="STRING" id="1454201.NMS_0962"/>
<keyword evidence="2" id="KW-0479">Metal-binding</keyword>
<dbReference type="AlphaFoldDB" id="W8VZQ2"/>
<dbReference type="EMBL" id="AP014548">
    <property type="protein sequence ID" value="BAO54971.1"/>
    <property type="molecule type" value="Genomic_DNA"/>
</dbReference>
<dbReference type="HOGENOM" id="CLU_045717_1_1_10"/>
<dbReference type="InterPro" id="IPR003829">
    <property type="entry name" value="Pirin_N_dom"/>
</dbReference>
<feature type="binding site" evidence="2">
    <location>
        <position position="103"/>
    </location>
    <ligand>
        <name>Fe cation</name>
        <dbReference type="ChEBI" id="CHEBI:24875"/>
    </ligand>
</feature>
<dbReference type="InterPro" id="IPR011051">
    <property type="entry name" value="RmlC_Cupin_sf"/>
</dbReference>
<dbReference type="Pfam" id="PF02678">
    <property type="entry name" value="Pirin"/>
    <property type="match status" value="1"/>
</dbReference>
<sequence>MSNTGLIIEERSRDIGDFLVGRLIPFRKKRMVGPFIFIDHMGPEALGPEKYMDVDQHPHIGLSTLTYLMEGELQHLDGIGTNQTILPGSVNWMVAGKGVTHTERTPQHLRASNTEFTMHGYQIWVALPKELEDIEPEFYHIEADALPAWQDRGADFKLVAGKGYGKESPVPVHSELFMIDIKTTTDYQFKAAGNLSGEIGITIVTGSVTACGDVIEAGNMLVSKTEDVCDITIKAGSHILIFGGEPFPEERHIYWNFVSHSKDKIEAAKEAWKDKTFPMMENDDTYVALPE</sequence>
<reference evidence="6 7" key="1">
    <citation type="journal article" date="2014" name="Proc. Natl. Acad. Sci. U.S.A.">
        <title>Functional characterization of flavobacteria rhodopsins reveals a unique class of light-driven chloride pump in bacteria.</title>
        <authorList>
            <person name="Yoshizawa S."/>
            <person name="Kumagai Y."/>
            <person name="Kim H."/>
            <person name="Ogura Y."/>
            <person name="Hayashi T."/>
            <person name="Iwasaki W."/>
            <person name="DeLong E.F."/>
            <person name="Kogure K."/>
        </authorList>
    </citation>
    <scope>NUCLEOTIDE SEQUENCE [LARGE SCALE GENOMIC DNA]</scope>
    <source>
        <strain evidence="6 7">S1-08</strain>
    </source>
</reference>
<keyword evidence="7" id="KW-1185">Reference proteome</keyword>
<feature type="domain" description="Pirin N-terminal" evidence="4">
    <location>
        <begin position="26"/>
        <end position="125"/>
    </location>
</feature>
<feature type="binding site" evidence="2">
    <location>
        <position position="59"/>
    </location>
    <ligand>
        <name>Fe cation</name>
        <dbReference type="ChEBI" id="CHEBI:24875"/>
    </ligand>
</feature>
<dbReference type="OrthoDB" id="321327at2"/>
<dbReference type="PANTHER" id="PTHR13903:SF8">
    <property type="entry name" value="PIRIN"/>
    <property type="match status" value="1"/>
</dbReference>
<dbReference type="RefSeq" id="WP_041495655.1">
    <property type="nucleotide sequence ID" value="NZ_AP014548.1"/>
</dbReference>
<evidence type="ECO:0000259" key="4">
    <source>
        <dbReference type="Pfam" id="PF02678"/>
    </source>
</evidence>
<evidence type="ECO:0000259" key="5">
    <source>
        <dbReference type="Pfam" id="PF05726"/>
    </source>
</evidence>
<dbReference type="PIRSF" id="PIRSF006232">
    <property type="entry name" value="Pirin"/>
    <property type="match status" value="1"/>
</dbReference>
<protein>
    <submittedName>
        <fullName evidence="6">Pirin domain protein</fullName>
    </submittedName>
</protein>
<name>W8VZQ2_9FLAO</name>
<dbReference type="Gene3D" id="2.60.120.10">
    <property type="entry name" value="Jelly Rolls"/>
    <property type="match status" value="2"/>
</dbReference>
<gene>
    <name evidence="6" type="ORF">NMS_0962</name>
</gene>
<proteinExistence type="inferred from homology"/>
<dbReference type="KEGG" id="nmf:NMS_0962"/>
<accession>W8VZQ2</accession>
<feature type="binding site" evidence="2">
    <location>
        <position position="57"/>
    </location>
    <ligand>
        <name>Fe cation</name>
        <dbReference type="ChEBI" id="CHEBI:24875"/>
    </ligand>
</feature>
<comment type="similarity">
    <text evidence="1 3">Belongs to the pirin family.</text>
</comment>
<evidence type="ECO:0000313" key="6">
    <source>
        <dbReference type="EMBL" id="BAO54971.1"/>
    </source>
</evidence>
<comment type="cofactor">
    <cofactor evidence="2">
        <name>Fe cation</name>
        <dbReference type="ChEBI" id="CHEBI:24875"/>
    </cofactor>
    <text evidence="2">Binds 1 Fe cation per subunit.</text>
</comment>
<dbReference type="GO" id="GO:0046872">
    <property type="term" value="F:metal ion binding"/>
    <property type="evidence" value="ECO:0007669"/>
    <property type="project" value="UniProtKB-KW"/>
</dbReference>
<dbReference type="Pfam" id="PF05726">
    <property type="entry name" value="Pirin_C"/>
    <property type="match status" value="1"/>
</dbReference>
<dbReference type="InterPro" id="IPR008778">
    <property type="entry name" value="Pirin_C_dom"/>
</dbReference>
<dbReference type="InterPro" id="IPR014710">
    <property type="entry name" value="RmlC-like_jellyroll"/>
</dbReference>
<feature type="binding site" evidence="2">
    <location>
        <position position="101"/>
    </location>
    <ligand>
        <name>Fe cation</name>
        <dbReference type="ChEBI" id="CHEBI:24875"/>
    </ligand>
</feature>
<organism evidence="6 7">
    <name type="scientific">Nonlabens marinus S1-08</name>
    <dbReference type="NCBI Taxonomy" id="1454201"/>
    <lineage>
        <taxon>Bacteria</taxon>
        <taxon>Pseudomonadati</taxon>
        <taxon>Bacteroidota</taxon>
        <taxon>Flavobacteriia</taxon>
        <taxon>Flavobacteriales</taxon>
        <taxon>Flavobacteriaceae</taxon>
        <taxon>Nonlabens</taxon>
    </lineage>
</organism>
<dbReference type="CDD" id="cd02909">
    <property type="entry name" value="cupin_pirin_N"/>
    <property type="match status" value="1"/>
</dbReference>
<dbReference type="Proteomes" id="UP000031760">
    <property type="component" value="Chromosome"/>
</dbReference>
<evidence type="ECO:0000256" key="3">
    <source>
        <dbReference type="RuleBase" id="RU003457"/>
    </source>
</evidence>
<dbReference type="InterPro" id="IPR012093">
    <property type="entry name" value="Pirin"/>
</dbReference>
<keyword evidence="2" id="KW-0408">Iron</keyword>
<dbReference type="SUPFAM" id="SSF51182">
    <property type="entry name" value="RmlC-like cupins"/>
    <property type="match status" value="1"/>
</dbReference>
<dbReference type="PANTHER" id="PTHR13903">
    <property type="entry name" value="PIRIN-RELATED"/>
    <property type="match status" value="1"/>
</dbReference>
<evidence type="ECO:0000313" key="7">
    <source>
        <dbReference type="Proteomes" id="UP000031760"/>
    </source>
</evidence>
<feature type="domain" description="Pirin C-terminal" evidence="5">
    <location>
        <begin position="180"/>
        <end position="277"/>
    </location>
</feature>
<evidence type="ECO:0000256" key="2">
    <source>
        <dbReference type="PIRSR" id="PIRSR006232-1"/>
    </source>
</evidence>